<organism evidence="1 2">
    <name type="scientific">Streptococcus dysgalactiae subsp. dysgalactiae</name>
    <dbReference type="NCBI Taxonomy" id="99822"/>
    <lineage>
        <taxon>Bacteria</taxon>
        <taxon>Bacillati</taxon>
        <taxon>Bacillota</taxon>
        <taxon>Bacilli</taxon>
        <taxon>Lactobacillales</taxon>
        <taxon>Streptococcaceae</taxon>
        <taxon>Streptococcus</taxon>
    </lineage>
</organism>
<dbReference type="Proteomes" id="UP000347383">
    <property type="component" value="Chromosome"/>
</dbReference>
<gene>
    <name evidence="1" type="ORF">EA457_07040</name>
</gene>
<dbReference type="AlphaFoldDB" id="A0A9X7X8P5"/>
<evidence type="ECO:0000313" key="1">
    <source>
        <dbReference type="EMBL" id="QGH02310.1"/>
    </source>
</evidence>
<sequence>MTNTIPRLCGGTFLTLVLQAIKPHNRSRVTIKGGRIGLSNGNVFRSLIRVFDPTSYLPDDKSFNTMTSKYKNCNKIGDVYFRYDDPAIISSFNQEILTNYLAPLNRMREFVETYIDIETPAKSSWLVRAILELLMEDSSVLDDAAFHIGENRSALIKSQLGTITDVSIESFLLGIWHFIIMNRNDNTIGKATIDSWHTLQGEPNAQKEFISEIGKTFRPELKVSRLINSSYSQKIQDEPEVEIVEPEILDNEKSGKTESNEETRANNTYNQTMNVFNQFGSGSTMVNNFGTFINRKSRGVDER</sequence>
<dbReference type="EMBL" id="CP033165">
    <property type="protein sequence ID" value="QGH02310.1"/>
    <property type="molecule type" value="Genomic_DNA"/>
</dbReference>
<name>A0A9X7X8P5_STRDY</name>
<reference evidence="1 2" key="1">
    <citation type="submission" date="2018-10" db="EMBL/GenBank/DDBJ databases">
        <title>Comparative Genomics Analysis of the Streptococcus dysgalactiae subspecies dysgalactiae.</title>
        <authorList>
            <person name="Koh T.H."/>
            <person name="Abdul Rahman N."/>
            <person name="Sessions O.M."/>
        </authorList>
    </citation>
    <scope>NUCLEOTIDE SEQUENCE [LARGE SCALE GENOMIC DNA]</scope>
    <source>
        <strain evidence="1 2">DB60705-15</strain>
    </source>
</reference>
<evidence type="ECO:0000313" key="2">
    <source>
        <dbReference type="Proteomes" id="UP000347383"/>
    </source>
</evidence>
<proteinExistence type="predicted"/>
<protein>
    <submittedName>
        <fullName evidence="1">Uncharacterized protein</fullName>
    </submittedName>
</protein>
<dbReference type="RefSeq" id="WP_155778556.1">
    <property type="nucleotide sequence ID" value="NZ_CP033165.1"/>
</dbReference>
<accession>A0A9X7X8P5</accession>